<keyword evidence="7" id="KW-0378">Hydrolase</keyword>
<dbReference type="GO" id="GO:0006465">
    <property type="term" value="P:signal peptide processing"/>
    <property type="evidence" value="ECO:0007669"/>
    <property type="project" value="InterPro"/>
</dbReference>
<evidence type="ECO:0000256" key="9">
    <source>
        <dbReference type="ARBA" id="ARBA00023128"/>
    </source>
</evidence>
<dbReference type="PROSITE" id="PS00760">
    <property type="entry name" value="SPASE_I_2"/>
    <property type="match status" value="1"/>
</dbReference>
<feature type="transmembrane region" description="Helical" evidence="13">
    <location>
        <begin position="95"/>
        <end position="116"/>
    </location>
</feature>
<evidence type="ECO:0000256" key="5">
    <source>
        <dbReference type="ARBA" id="ARBA00022692"/>
    </source>
</evidence>
<dbReference type="InterPro" id="IPR000223">
    <property type="entry name" value="Pept_S26A_signal_pept_1"/>
</dbReference>
<feature type="region of interest" description="Disordered" evidence="12">
    <location>
        <begin position="27"/>
        <end position="87"/>
    </location>
</feature>
<evidence type="ECO:0000256" key="3">
    <source>
        <dbReference type="ARBA" id="ARBA00013650"/>
    </source>
</evidence>
<keyword evidence="5 13" id="KW-0812">Transmembrane</keyword>
<feature type="active site" evidence="11">
    <location>
        <position position="177"/>
    </location>
</feature>
<evidence type="ECO:0000256" key="12">
    <source>
        <dbReference type="SAM" id="MobiDB-lite"/>
    </source>
</evidence>
<keyword evidence="6" id="KW-0999">Mitochondrion inner membrane</keyword>
<evidence type="ECO:0000259" key="14">
    <source>
        <dbReference type="Pfam" id="PF10502"/>
    </source>
</evidence>
<dbReference type="InterPro" id="IPR036286">
    <property type="entry name" value="LexA/Signal_pep-like_sf"/>
</dbReference>
<keyword evidence="10 13" id="KW-0472">Membrane</keyword>
<dbReference type="EMBL" id="HG529547">
    <property type="protein sequence ID" value="CDI52712.1"/>
    <property type="molecule type" value="Genomic_DNA"/>
</dbReference>
<feature type="compositionally biased region" description="Basic and acidic residues" evidence="12">
    <location>
        <begin position="381"/>
        <end position="390"/>
    </location>
</feature>
<keyword evidence="4" id="KW-0645">Protease</keyword>
<dbReference type="Gene3D" id="2.10.109.10">
    <property type="entry name" value="Umud Fragment, subunit A"/>
    <property type="match status" value="1"/>
</dbReference>
<proteinExistence type="inferred from homology"/>
<dbReference type="SUPFAM" id="SSF51306">
    <property type="entry name" value="LexA/Signal peptidase"/>
    <property type="match status" value="1"/>
</dbReference>
<evidence type="ECO:0000256" key="2">
    <source>
        <dbReference type="ARBA" id="ARBA00007066"/>
    </source>
</evidence>
<accession>A0A077R1G2</accession>
<feature type="compositionally biased region" description="Low complexity" evidence="12">
    <location>
        <begin position="27"/>
        <end position="69"/>
    </location>
</feature>
<evidence type="ECO:0000256" key="4">
    <source>
        <dbReference type="ARBA" id="ARBA00022670"/>
    </source>
</evidence>
<dbReference type="GO" id="GO:0006627">
    <property type="term" value="P:protein processing involved in protein targeting to mitochondrion"/>
    <property type="evidence" value="ECO:0007669"/>
    <property type="project" value="InterPro"/>
</dbReference>
<dbReference type="Pfam" id="PF10502">
    <property type="entry name" value="Peptidase_S26"/>
    <property type="match status" value="1"/>
</dbReference>
<dbReference type="CDD" id="cd06530">
    <property type="entry name" value="S26_SPase_I"/>
    <property type="match status" value="1"/>
</dbReference>
<protein>
    <recommendedName>
        <fullName evidence="3">Mitochondrial inner membrane protease subunit 2</fullName>
    </recommendedName>
</protein>
<dbReference type="PRINTS" id="PR00727">
    <property type="entry name" value="LEADERPTASE"/>
</dbReference>
<evidence type="ECO:0000256" key="8">
    <source>
        <dbReference type="ARBA" id="ARBA00022989"/>
    </source>
</evidence>
<evidence type="ECO:0000256" key="6">
    <source>
        <dbReference type="ARBA" id="ARBA00022792"/>
    </source>
</evidence>
<evidence type="ECO:0000256" key="7">
    <source>
        <dbReference type="ARBA" id="ARBA00022801"/>
    </source>
</evidence>
<sequence>MRAAAMPCTSNMTMPGKITCRYLSSSYPGSYSTSSNSTSTKTAATDSTSISDTTDSKQTTSSPSSNSTSKYPGFHADPNYRPRSRQGQRNKLGRTLFFLGWVPVAAFITSNCYSLGNVTGGSMSPTFNGPHHVASVANSPSDVVLLNRSVKYQHHRLKAGDVVTLTSPLDPRMLLIKRIIALPGDTVRVWVSGRGGGGGTQVGKPSVGNGHANGHFNGRWTRFKIPPGHVWIEGDAAVDIIPGSLERIANTPTTSWTPTSLRTKSRDSREFGPVPMGLITSRIDLILWPPARFGFPAARPLPSSQNNIPRVGSEAQQYPPSTVGGQDKSTQVNPSLARILDEMTQLAPKERIRAHPQDSLVSPYVDWGNSNAHDSEEDEESVAREVDGKDRLRKHAWNHLSRGGRLGDDAA</sequence>
<evidence type="ECO:0000256" key="11">
    <source>
        <dbReference type="PIRSR" id="PIRSR600223-1"/>
    </source>
</evidence>
<dbReference type="GO" id="GO:0042720">
    <property type="term" value="C:mitochondrial inner membrane peptidase complex"/>
    <property type="evidence" value="ECO:0007669"/>
    <property type="project" value="InterPro"/>
</dbReference>
<keyword evidence="8 13" id="KW-1133">Transmembrane helix</keyword>
<keyword evidence="9" id="KW-0496">Mitochondrion</keyword>
<evidence type="ECO:0000256" key="1">
    <source>
        <dbReference type="ARBA" id="ARBA00004434"/>
    </source>
</evidence>
<reference evidence="15" key="1">
    <citation type="journal article" date="2014" name="Genome Biol. Evol.">
        <title>Gene Loss Rather Than Gene Gain Is Associated with a Host Jump from Monocots to Dicots in the Smut Fungus Melanopsichium pennsylvanicum.</title>
        <authorList>
            <person name="Sharma R."/>
            <person name="Mishra B."/>
            <person name="Runge F."/>
            <person name="Thines M."/>
        </authorList>
    </citation>
    <scope>NUCLEOTIDE SEQUENCE</scope>
    <source>
        <strain evidence="15">4</strain>
    </source>
</reference>
<dbReference type="InterPro" id="IPR019757">
    <property type="entry name" value="Pept_S26A_signal_pept_1_Lys-AS"/>
</dbReference>
<dbReference type="AlphaFoldDB" id="A0A077R1G2"/>
<name>A0A077R1G2_9BASI</name>
<comment type="subcellular location">
    <subcellularLocation>
        <location evidence="1">Mitochondrion inner membrane</location>
        <topology evidence="1">Single-pass membrane protein</topology>
    </subcellularLocation>
</comment>
<feature type="active site" evidence="11">
    <location>
        <position position="122"/>
    </location>
</feature>
<dbReference type="PANTHER" id="PTHR46041">
    <property type="entry name" value="MITOCHONDRIAL INNER MEMBRANE PROTEASE SUBUNIT 2"/>
    <property type="match status" value="1"/>
</dbReference>
<feature type="domain" description="Peptidase S26" evidence="14">
    <location>
        <begin position="98"/>
        <end position="235"/>
    </location>
</feature>
<dbReference type="PANTHER" id="PTHR46041:SF2">
    <property type="entry name" value="MITOCHONDRIAL INNER MEMBRANE PROTEASE SUBUNIT 2"/>
    <property type="match status" value="1"/>
</dbReference>
<organism evidence="15">
    <name type="scientific">Melanopsichium pennsylvanicum 4</name>
    <dbReference type="NCBI Taxonomy" id="1398559"/>
    <lineage>
        <taxon>Eukaryota</taxon>
        <taxon>Fungi</taxon>
        <taxon>Dikarya</taxon>
        <taxon>Basidiomycota</taxon>
        <taxon>Ustilaginomycotina</taxon>
        <taxon>Ustilaginomycetes</taxon>
        <taxon>Ustilaginales</taxon>
        <taxon>Ustilaginaceae</taxon>
        <taxon>Melanopsichium</taxon>
    </lineage>
</organism>
<comment type="similarity">
    <text evidence="2">Belongs to the peptidase S26 family. IMP2 subfamily.</text>
</comment>
<evidence type="ECO:0000313" key="15">
    <source>
        <dbReference type="EMBL" id="CDI52712.1"/>
    </source>
</evidence>
<dbReference type="InterPro" id="IPR019533">
    <property type="entry name" value="Peptidase_S26"/>
</dbReference>
<evidence type="ECO:0000256" key="10">
    <source>
        <dbReference type="ARBA" id="ARBA00023136"/>
    </source>
</evidence>
<dbReference type="InterPro" id="IPR037730">
    <property type="entry name" value="IMP2"/>
</dbReference>
<dbReference type="GO" id="GO:0004252">
    <property type="term" value="F:serine-type endopeptidase activity"/>
    <property type="evidence" value="ECO:0007669"/>
    <property type="project" value="InterPro"/>
</dbReference>
<feature type="region of interest" description="Disordered" evidence="12">
    <location>
        <begin position="351"/>
        <end position="411"/>
    </location>
</feature>
<feature type="region of interest" description="Disordered" evidence="12">
    <location>
        <begin position="305"/>
        <end position="331"/>
    </location>
</feature>
<evidence type="ECO:0000256" key="13">
    <source>
        <dbReference type="SAM" id="Phobius"/>
    </source>
</evidence>